<feature type="domain" description="DUF4468" evidence="2">
    <location>
        <begin position="38"/>
        <end position="115"/>
    </location>
</feature>
<reference evidence="3 4" key="1">
    <citation type="submission" date="2019-03" db="EMBL/GenBank/DDBJ databases">
        <title>Genomic Encyclopedia of Type Strains, Phase III (KMG-III): the genomes of soil and plant-associated and newly described type strains.</title>
        <authorList>
            <person name="Whitman W."/>
        </authorList>
    </citation>
    <scope>NUCLEOTIDE SEQUENCE [LARGE SCALE GENOMIC DNA]</scope>
    <source>
        <strain evidence="3 4">CECT 8283</strain>
    </source>
</reference>
<dbReference type="Gene3D" id="3.30.530.80">
    <property type="match status" value="1"/>
</dbReference>
<dbReference type="OrthoDB" id="1450499at2"/>
<sequence>MKKILQLIFLFTSLVSSAQLVIDDIGYKPIYTSVNEIDLKKEEIKLNTETWLVEKFKNTNNGIKLNNDEKIIGKGSFEGLLINGIGGKGSCSINYIMNIEFKDQKYRLKIHSFSFDSQEYGLFALQLFKYSTKDLESFKESILTYSETESGSLKKRLIKMSENPKKLLKFYEYTKTRDDFMLDQIKAECEQLNASLKTNLIKLQKEEW</sequence>
<evidence type="ECO:0000313" key="4">
    <source>
        <dbReference type="Proteomes" id="UP000295390"/>
    </source>
</evidence>
<dbReference type="AlphaFoldDB" id="A0A4R6TFX5"/>
<protein>
    <submittedName>
        <fullName evidence="3">Uncharacterized protein with TBP-like fold DUF4468</fullName>
    </submittedName>
</protein>
<dbReference type="EMBL" id="SNYH01000003">
    <property type="protein sequence ID" value="TDQ27690.1"/>
    <property type="molecule type" value="Genomic_DNA"/>
</dbReference>
<evidence type="ECO:0000259" key="2">
    <source>
        <dbReference type="Pfam" id="PF14730"/>
    </source>
</evidence>
<feature type="signal peptide" evidence="1">
    <location>
        <begin position="1"/>
        <end position="18"/>
    </location>
</feature>
<dbReference type="InterPro" id="IPR027823">
    <property type="entry name" value="DUF4468"/>
</dbReference>
<accession>A0A4R6TFX5</accession>
<keyword evidence="1" id="KW-0732">Signal</keyword>
<evidence type="ECO:0000256" key="1">
    <source>
        <dbReference type="SAM" id="SignalP"/>
    </source>
</evidence>
<gene>
    <name evidence="3" type="ORF">DFQ07_1541</name>
</gene>
<evidence type="ECO:0000313" key="3">
    <source>
        <dbReference type="EMBL" id="TDQ27690.1"/>
    </source>
</evidence>
<comment type="caution">
    <text evidence="3">The sequence shown here is derived from an EMBL/GenBank/DDBJ whole genome shotgun (WGS) entry which is preliminary data.</text>
</comment>
<feature type="chain" id="PRO_5020615085" evidence="1">
    <location>
        <begin position="19"/>
        <end position="208"/>
    </location>
</feature>
<dbReference type="Proteomes" id="UP000295390">
    <property type="component" value="Unassembled WGS sequence"/>
</dbReference>
<dbReference type="Pfam" id="PF14730">
    <property type="entry name" value="DUF4468"/>
    <property type="match status" value="1"/>
</dbReference>
<keyword evidence="4" id="KW-1185">Reference proteome</keyword>
<name>A0A4R6TFX5_9FLAO</name>
<proteinExistence type="predicted"/>
<dbReference type="RefSeq" id="WP_133535670.1">
    <property type="nucleotide sequence ID" value="NZ_SNYH01000003.1"/>
</dbReference>
<organism evidence="3 4">
    <name type="scientific">Tenacibaculum caenipelagi</name>
    <dbReference type="NCBI Taxonomy" id="1325435"/>
    <lineage>
        <taxon>Bacteria</taxon>
        <taxon>Pseudomonadati</taxon>
        <taxon>Bacteroidota</taxon>
        <taxon>Flavobacteriia</taxon>
        <taxon>Flavobacteriales</taxon>
        <taxon>Flavobacteriaceae</taxon>
        <taxon>Tenacibaculum</taxon>
    </lineage>
</organism>